<evidence type="ECO:0000313" key="1">
    <source>
        <dbReference type="EMBL" id="PTQ07331.1"/>
    </source>
</evidence>
<organism evidence="1 2">
    <name type="scientific">Sphingomonas oleivorans</name>
    <dbReference type="NCBI Taxonomy" id="1735121"/>
    <lineage>
        <taxon>Bacteria</taxon>
        <taxon>Pseudomonadati</taxon>
        <taxon>Pseudomonadota</taxon>
        <taxon>Alphaproteobacteria</taxon>
        <taxon>Sphingomonadales</taxon>
        <taxon>Sphingomonadaceae</taxon>
        <taxon>Sphingomonas</taxon>
    </lineage>
</organism>
<name>A0A2T5FTE1_9SPHN</name>
<evidence type="ECO:0000313" key="2">
    <source>
        <dbReference type="Proteomes" id="UP000244162"/>
    </source>
</evidence>
<keyword evidence="2" id="KW-1185">Reference proteome</keyword>
<sequence length="131" mass="14046">MSSNASDVLRLLPRPVPRDDDRRLLLFAIRRIAAFGLGFRRPLILVRALMAELSRIAAHRILVAPCCCPRMTLAEAALIDAVAMADRDARAAHRRLSAMLGVGNCLGALASAQALGQAFADLGRPLFGDGD</sequence>
<proteinExistence type="predicted"/>
<protein>
    <submittedName>
        <fullName evidence="1">Uncharacterized protein</fullName>
    </submittedName>
</protein>
<dbReference type="Proteomes" id="UP000244162">
    <property type="component" value="Unassembled WGS sequence"/>
</dbReference>
<dbReference type="OrthoDB" id="7410293at2"/>
<dbReference type="InterPro" id="IPR046736">
    <property type="entry name" value="DUF6628"/>
</dbReference>
<dbReference type="Pfam" id="PF20333">
    <property type="entry name" value="DUF6628"/>
    <property type="match status" value="1"/>
</dbReference>
<accession>A0A2T5FTE1</accession>
<comment type="caution">
    <text evidence="1">The sequence shown here is derived from an EMBL/GenBank/DDBJ whole genome shotgun (WGS) entry which is preliminary data.</text>
</comment>
<gene>
    <name evidence="1" type="ORF">CLG96_17405</name>
</gene>
<dbReference type="AlphaFoldDB" id="A0A2T5FTE1"/>
<dbReference type="EMBL" id="NWBU01000018">
    <property type="protein sequence ID" value="PTQ07331.1"/>
    <property type="molecule type" value="Genomic_DNA"/>
</dbReference>
<dbReference type="RefSeq" id="WP_107969966.1">
    <property type="nucleotide sequence ID" value="NZ_NWBU01000018.1"/>
</dbReference>
<reference evidence="1 2" key="1">
    <citation type="submission" date="2017-09" db="EMBL/GenBank/DDBJ databases">
        <title>Sphingomonas panjinensis sp.nov., isolated from oil-contaminated soil.</title>
        <authorList>
            <person name="Wang L."/>
            <person name="Chen L."/>
        </authorList>
    </citation>
    <scope>NUCLEOTIDE SEQUENCE [LARGE SCALE GENOMIC DNA]</scope>
    <source>
        <strain evidence="1 2">FW-11</strain>
    </source>
</reference>